<evidence type="ECO:0000313" key="3">
    <source>
        <dbReference type="Proteomes" id="UP001299970"/>
    </source>
</evidence>
<keyword evidence="3" id="KW-1185">Reference proteome</keyword>
<feature type="domain" description="DUF397" evidence="1">
    <location>
        <begin position="5"/>
        <end position="55"/>
    </location>
</feature>
<dbReference type="Proteomes" id="UP001299970">
    <property type="component" value="Unassembled WGS sequence"/>
</dbReference>
<sequence>MIEYQISSYCNGGGCVEVGRTPGGPVVVRDSKDPERRASLVFTAEEWAAFVAGVKNGEFDLA</sequence>
<gene>
    <name evidence="2" type="ORF">MMF94_29245</name>
</gene>
<comment type="caution">
    <text evidence="2">The sequence shown here is derived from an EMBL/GenBank/DDBJ whole genome shotgun (WGS) entry which is preliminary data.</text>
</comment>
<dbReference type="RefSeq" id="WP_241040464.1">
    <property type="nucleotide sequence ID" value="NZ_BAAAJF010000014.1"/>
</dbReference>
<accession>A0ABS9TMN8</accession>
<evidence type="ECO:0000313" key="2">
    <source>
        <dbReference type="EMBL" id="MCH6169805.1"/>
    </source>
</evidence>
<organism evidence="2 3">
    <name type="scientific">Pseudonocardia alaniniphila</name>
    <dbReference type="NCBI Taxonomy" id="75291"/>
    <lineage>
        <taxon>Bacteria</taxon>
        <taxon>Bacillati</taxon>
        <taxon>Actinomycetota</taxon>
        <taxon>Actinomycetes</taxon>
        <taxon>Pseudonocardiales</taxon>
        <taxon>Pseudonocardiaceae</taxon>
        <taxon>Pseudonocardia</taxon>
    </lineage>
</organism>
<dbReference type="EMBL" id="JAKXMK010000028">
    <property type="protein sequence ID" value="MCH6169805.1"/>
    <property type="molecule type" value="Genomic_DNA"/>
</dbReference>
<proteinExistence type="predicted"/>
<name>A0ABS9TMN8_9PSEU</name>
<protein>
    <submittedName>
        <fullName evidence="2">DUF397 domain-containing protein</fullName>
    </submittedName>
</protein>
<dbReference type="Pfam" id="PF04149">
    <property type="entry name" value="DUF397"/>
    <property type="match status" value="1"/>
</dbReference>
<dbReference type="InterPro" id="IPR007278">
    <property type="entry name" value="DUF397"/>
</dbReference>
<evidence type="ECO:0000259" key="1">
    <source>
        <dbReference type="Pfam" id="PF04149"/>
    </source>
</evidence>
<reference evidence="2 3" key="1">
    <citation type="submission" date="2022-03" db="EMBL/GenBank/DDBJ databases">
        <title>Pseudonocardia alaer sp. nov., a novel actinomycete isolated from reed forest soil.</title>
        <authorList>
            <person name="Wang L."/>
        </authorList>
    </citation>
    <scope>NUCLEOTIDE SEQUENCE [LARGE SCALE GENOMIC DNA]</scope>
    <source>
        <strain evidence="2 3">Y-16303</strain>
    </source>
</reference>